<accession>A0A5K0WME6</accession>
<evidence type="ECO:0000313" key="1">
    <source>
        <dbReference type="EMBL" id="VVV54591.1"/>
    </source>
</evidence>
<organism evidence="1">
    <name type="scientific">Nymphaea colorata</name>
    <name type="common">pocket water lily</name>
    <dbReference type="NCBI Taxonomy" id="210225"/>
    <lineage>
        <taxon>Eukaryota</taxon>
        <taxon>Viridiplantae</taxon>
        <taxon>Streptophyta</taxon>
        <taxon>Embryophyta</taxon>
        <taxon>Tracheophyta</taxon>
        <taxon>Spermatophyta</taxon>
        <taxon>Magnoliopsida</taxon>
        <taxon>Nymphaeales</taxon>
        <taxon>Nymphaeaceae</taxon>
        <taxon>Nymphaea</taxon>
    </lineage>
</organism>
<dbReference type="AlphaFoldDB" id="A0A5K0WME6"/>
<sequence length="32" mass="3387">MNAFLCNLCISQSTQEGGGPTTMRSRAARIGD</sequence>
<gene>
    <name evidence="1" type="ORF">NYM_LOCUS5279</name>
</gene>
<protein>
    <submittedName>
        <fullName evidence="1">Uncharacterized protein</fullName>
    </submittedName>
</protein>
<proteinExistence type="predicted"/>
<name>A0A5K0WME6_9MAGN</name>
<dbReference type="EMBL" id="LR721775">
    <property type="protein sequence ID" value="VVV54591.1"/>
    <property type="molecule type" value="Genomic_DNA"/>
</dbReference>
<reference evidence="1" key="1">
    <citation type="submission" date="2019-09" db="EMBL/GenBank/DDBJ databases">
        <authorList>
            <person name="Zhang L."/>
        </authorList>
    </citation>
    <scope>NUCLEOTIDE SEQUENCE</scope>
</reference>